<name>A0A5K7ZHB4_9BACT</name>
<dbReference type="KEGG" id="dwd:DSCW_66280"/>
<evidence type="ECO:0000259" key="1">
    <source>
        <dbReference type="Pfam" id="PF00717"/>
    </source>
</evidence>
<organism evidence="2 3">
    <name type="scientific">Desulfosarcina widdelii</name>
    <dbReference type="NCBI Taxonomy" id="947919"/>
    <lineage>
        <taxon>Bacteria</taxon>
        <taxon>Pseudomonadati</taxon>
        <taxon>Thermodesulfobacteriota</taxon>
        <taxon>Desulfobacteria</taxon>
        <taxon>Desulfobacterales</taxon>
        <taxon>Desulfosarcinaceae</taxon>
        <taxon>Desulfosarcina</taxon>
    </lineage>
</organism>
<dbReference type="PANTHER" id="PTHR33516:SF2">
    <property type="entry name" value="LEXA REPRESSOR-RELATED"/>
    <property type="match status" value="1"/>
</dbReference>
<dbReference type="CDD" id="cd06529">
    <property type="entry name" value="S24_LexA-like"/>
    <property type="match status" value="1"/>
</dbReference>
<evidence type="ECO:0000313" key="2">
    <source>
        <dbReference type="EMBL" id="BBO79211.1"/>
    </source>
</evidence>
<feature type="domain" description="Peptidase S24/S26A/S26B/S26C" evidence="1">
    <location>
        <begin position="1"/>
        <end position="78"/>
    </location>
</feature>
<keyword evidence="3" id="KW-1185">Reference proteome</keyword>
<dbReference type="InterPro" id="IPR039418">
    <property type="entry name" value="LexA-like"/>
</dbReference>
<dbReference type="InterPro" id="IPR050077">
    <property type="entry name" value="LexA_repressor"/>
</dbReference>
<gene>
    <name evidence="2" type="ORF">DSCW_66280</name>
</gene>
<dbReference type="InterPro" id="IPR015927">
    <property type="entry name" value="Peptidase_S24_S26A/B/C"/>
</dbReference>
<accession>A0A5K7ZHB4</accession>
<dbReference type="InterPro" id="IPR036286">
    <property type="entry name" value="LexA/Signal_pep-like_sf"/>
</dbReference>
<dbReference type="Pfam" id="PF00717">
    <property type="entry name" value="Peptidase_S24"/>
    <property type="match status" value="1"/>
</dbReference>
<evidence type="ECO:0000313" key="3">
    <source>
        <dbReference type="Proteomes" id="UP000427769"/>
    </source>
</evidence>
<dbReference type="SUPFAM" id="SSF51306">
    <property type="entry name" value="LexA/Signal peptidase"/>
    <property type="match status" value="1"/>
</dbReference>
<sequence length="84" mass="9408">MIDAHIMDGDLAIIRPGQRVENGEIAAVMVQDLLLEATLKIVRRTKSSLSLHPVNAAYDVMVFKGPRRKRVSILGKFVRVVRRA</sequence>
<proteinExistence type="predicted"/>
<dbReference type="PANTHER" id="PTHR33516">
    <property type="entry name" value="LEXA REPRESSOR"/>
    <property type="match status" value="1"/>
</dbReference>
<dbReference type="EMBL" id="AP021875">
    <property type="protein sequence ID" value="BBO79211.1"/>
    <property type="molecule type" value="Genomic_DNA"/>
</dbReference>
<dbReference type="Proteomes" id="UP000427769">
    <property type="component" value="Chromosome"/>
</dbReference>
<reference evidence="2 3" key="1">
    <citation type="submission" date="2019-11" db="EMBL/GenBank/DDBJ databases">
        <title>Comparative genomics of hydrocarbon-degrading Desulfosarcina strains.</title>
        <authorList>
            <person name="Watanabe M."/>
            <person name="Kojima H."/>
            <person name="Fukui M."/>
        </authorList>
    </citation>
    <scope>NUCLEOTIDE SEQUENCE [LARGE SCALE GENOMIC DNA]</scope>
    <source>
        <strain evidence="2 3">PP31</strain>
    </source>
</reference>
<dbReference type="AlphaFoldDB" id="A0A5K7ZHB4"/>
<dbReference type="Gene3D" id="2.10.109.10">
    <property type="entry name" value="Umud Fragment, subunit A"/>
    <property type="match status" value="1"/>
</dbReference>
<protein>
    <recommendedName>
        <fullName evidence="1">Peptidase S24/S26A/S26B/S26C domain-containing protein</fullName>
    </recommendedName>
</protein>